<dbReference type="SUPFAM" id="SSF52047">
    <property type="entry name" value="RNI-like"/>
    <property type="match status" value="1"/>
</dbReference>
<comment type="caution">
    <text evidence="6">The sequence shown here is derived from an EMBL/GenBank/DDBJ whole genome shotgun (WGS) entry which is preliminary data.</text>
</comment>
<comment type="subcellular location">
    <subcellularLocation>
        <location evidence="1">Nucleus</location>
    </subcellularLocation>
</comment>
<dbReference type="EMBL" id="JAABOA010000074">
    <property type="protein sequence ID" value="KAF9586091.1"/>
    <property type="molecule type" value="Genomic_DNA"/>
</dbReference>
<dbReference type="Pfam" id="PF11573">
    <property type="entry name" value="Med23"/>
    <property type="match status" value="1"/>
</dbReference>
<protein>
    <submittedName>
        <fullName evidence="6">Mediator of RNA polymerase II transcription subunit 23</fullName>
    </submittedName>
</protein>
<dbReference type="OrthoDB" id="9982951at2759"/>
<organism evidence="6 7">
    <name type="scientific">Lunasporangiospora selenospora</name>
    <dbReference type="NCBI Taxonomy" id="979761"/>
    <lineage>
        <taxon>Eukaryota</taxon>
        <taxon>Fungi</taxon>
        <taxon>Fungi incertae sedis</taxon>
        <taxon>Mucoromycota</taxon>
        <taxon>Mortierellomycotina</taxon>
        <taxon>Mortierellomycetes</taxon>
        <taxon>Mortierellales</taxon>
        <taxon>Mortierellaceae</taxon>
        <taxon>Lunasporangiospora</taxon>
    </lineage>
</organism>
<dbReference type="GO" id="GO:0005667">
    <property type="term" value="C:transcription regulator complex"/>
    <property type="evidence" value="ECO:0007669"/>
    <property type="project" value="TreeGrafter"/>
</dbReference>
<dbReference type="Proteomes" id="UP000780801">
    <property type="component" value="Unassembled WGS sequence"/>
</dbReference>
<evidence type="ECO:0000256" key="2">
    <source>
        <dbReference type="ARBA" id="ARBA00010222"/>
    </source>
</evidence>
<evidence type="ECO:0000256" key="5">
    <source>
        <dbReference type="ARBA" id="ARBA00023242"/>
    </source>
</evidence>
<evidence type="ECO:0000313" key="6">
    <source>
        <dbReference type="EMBL" id="KAF9586091.1"/>
    </source>
</evidence>
<name>A0A9P6KIC9_9FUNG</name>
<keyword evidence="7" id="KW-1185">Reference proteome</keyword>
<comment type="similarity">
    <text evidence="2">Belongs to the Mediator complex subunit 23 family.</text>
</comment>
<proteinExistence type="inferred from homology"/>
<keyword evidence="3" id="KW-0805">Transcription regulation</keyword>
<keyword evidence="5" id="KW-0539">Nucleus</keyword>
<reference evidence="6" key="1">
    <citation type="journal article" date="2020" name="Fungal Divers.">
        <title>Resolving the Mortierellaceae phylogeny through synthesis of multi-gene phylogenetics and phylogenomics.</title>
        <authorList>
            <person name="Vandepol N."/>
            <person name="Liber J."/>
            <person name="Desiro A."/>
            <person name="Na H."/>
            <person name="Kennedy M."/>
            <person name="Barry K."/>
            <person name="Grigoriev I.V."/>
            <person name="Miller A.N."/>
            <person name="O'Donnell K."/>
            <person name="Stajich J.E."/>
            <person name="Bonito G."/>
        </authorList>
    </citation>
    <scope>NUCLEOTIDE SEQUENCE</scope>
    <source>
        <strain evidence="6">KOD1015</strain>
    </source>
</reference>
<dbReference type="GO" id="GO:0006357">
    <property type="term" value="P:regulation of transcription by RNA polymerase II"/>
    <property type="evidence" value="ECO:0007669"/>
    <property type="project" value="TreeGrafter"/>
</dbReference>
<dbReference type="PANTHER" id="PTHR12691:SF10">
    <property type="entry name" value="MEDIATOR OF RNA POLYMERASE II TRANSCRIPTION SUBUNIT 23"/>
    <property type="match status" value="1"/>
</dbReference>
<dbReference type="Gene3D" id="3.80.10.10">
    <property type="entry name" value="Ribonuclease Inhibitor"/>
    <property type="match status" value="1"/>
</dbReference>
<dbReference type="InterPro" id="IPR032675">
    <property type="entry name" value="LRR_dom_sf"/>
</dbReference>
<dbReference type="GO" id="GO:0016592">
    <property type="term" value="C:mediator complex"/>
    <property type="evidence" value="ECO:0007669"/>
    <property type="project" value="TreeGrafter"/>
</dbReference>
<evidence type="ECO:0000256" key="1">
    <source>
        <dbReference type="ARBA" id="ARBA00004123"/>
    </source>
</evidence>
<dbReference type="InterPro" id="IPR021629">
    <property type="entry name" value="Mediator_Med23"/>
</dbReference>
<evidence type="ECO:0000256" key="3">
    <source>
        <dbReference type="ARBA" id="ARBA00023015"/>
    </source>
</evidence>
<accession>A0A9P6KIC9</accession>
<dbReference type="GO" id="GO:0010628">
    <property type="term" value="P:positive regulation of gene expression"/>
    <property type="evidence" value="ECO:0007669"/>
    <property type="project" value="TreeGrafter"/>
</dbReference>
<gene>
    <name evidence="6" type="primary">MED23</name>
    <name evidence="6" type="ORF">BGW38_009773</name>
</gene>
<dbReference type="PANTHER" id="PTHR12691">
    <property type="entry name" value="MEDIATOR OF RNA POLYMERASE II TRANSCRIPTION SUBUNIT 23"/>
    <property type="match status" value="1"/>
</dbReference>
<evidence type="ECO:0000313" key="7">
    <source>
        <dbReference type="Proteomes" id="UP000780801"/>
    </source>
</evidence>
<sequence>MLPIEILLHIVKLSTDDLQLLHRLLTLNHFFFELAAKLIYADPGRFFTQQAFLRYRLLPGESERRLKIFNDLFLGSLLLYSGQDPQRTMEVHSLEPIYPITTPFLATYFKSGIGDESETAMMACGPRPSVNYSSYITTLYVGGPGPGWDLLVRLQASSDDSDIINDDLDLQFRYHELLMRYLAPHIRRLEVRVEQFRSLTWMQMPLKMSSLQTLELRKEPWPELLDGEHCVDAIRFIWGHQMAFPGKSSLDLVLSSEFDMPISGGLYSTQASDTERILFQLHLRLILYIAVESPRTLNVSGIPFFYHIWKSTGISVRKLQKLVDTLDRVTLTENGRGIPGRNEDVATNFQRFLQHCHQLQKLSIFVSHVNQFNTIEGNQGDLLDKECHLTTVSSLQISRMAVCPHLRDLSLWTTRPYKIMVGALNDAVQAFSRSLHTLQATILSEAKPADSSNFPCHDPNDQLPSVSLSRRCNSIGFWTAPFLREITLSLRGAVALDVGSFSGCPQLEKLSLGYRIDPFDKLALQSIAVSDSVRVDQHPALPPWLNPFKLFPKWELPQLRNLDLTNDAALRFNYESLENGMPKLESLILQEHHGRSILGDLERIPKLSRHIQKKTRSIAGPSNSCPEKLDQCPENYSQENILPSVEEAHNDHFALDGNEPWINKWSLPSLRTLIMRGRCSFVFSWDKLEGLPSLTELNLHNQNGPTQRIPITTANLDTIESIDIDNADAFPGQQQPLFTSRLEHIVLEGKWHLTPGDVVKVLVTYAPNVSNMVINIEPERWLNASSLMRSLLRALEVASSKEYVELTRASGSDLPTQESSEGSQRLIDSAHTAFTGRICKDMQAFTAQLELTLNEADQKLVNTNPGDVDNFFCIFQVPVVKKRRLNPSVSWTRYLSDPDNSKCLTSLAGDFLKACKSLDSADDSLVLLIQKYNNSLQSPSPAKAAFLLALLYNIFHPTSALPIYDRIKSPVSLGRSFVQLIQHLDVTNHFQWMGTMALLLRCLQQPDGDAISPETATGIIISLLKKINILPLNCNQDQRESAAKGLEVIRAFLESQNSSKGAHATYYDLLREIPQVFPPGVVVHWTLEPFMKHLQRRRQGLAALVMPPDASWPLISQVSRQHEFTNLIQRPGYLMFAPDYANAIRDGQVTTNVSLLCDLIYQRAPSDEIFFMIRQLPPTPSGISAVREAFVSKTRDVVRCIQRHSRFHEPRNVDMLAPVYPNPEMVIPDNLDFMEILMELSDQLYAFVGSELSQISSIYPTGFAILYEDLINDYHTLVTATDKQPPELEKDNALIFLLLQLIHLEKVGGKDKLLAQDYAGDEHLFRLLISLYNEDQVNSKDGFYLRDLALQCAITHQQGYIRDRSMMKFRHPRLAVIWPHYSQICYNIQTYFMHKYKNNVQDMTSLSNLPLQENVKIAMESQLKQHLVAGTLFIYLVPNYLGKEIVLDPSGMFLKGGALSYKLLDLLNIDTKHRLLGLIYKMMLDGEQGPRIHGDSFSVKFVSPYVMDVVYKLLSTTPCAVEPVLKVLFDKLRRYDRTPKTVSEIPVEVVRWQFTVLQLLNFRLIRSLKFTATCPHLLHYMKFSQSMAKHRGAHNLIESCNHSAMSIQTSHKFLRSLVDQKREKAFWFEESEALARRAVLTVARIVKLRGQGDAPLGQIRELLQILHKHPLSGQAQGIPGAVTEEEVSTLLEGTSVHNVLLVPKGTEPNTFLLSHYADMANHPFFLCVFWEIIVIHQHITEFMLDDIRAVMLQFPPSHMSTHTQQLIDYALWKLDPKNPNASGSIDFVVRMFEDLVWNYQLLSIEHVLLALMTGHPARSGDLGLKVLIQMTIHSQELTNRISLWTSIGISPRPWEEDNYYEKLHSYLAKYPEYFGFEAHAIKSGTNPIQPPLEMPLLVMYNNVLLRLLNIFDLIIARFIEYKMNDALVMFLDKFTCLYLYHNTPIGFVRDTLLYYYGSPTLQDPRVMKSLLKVLDVKQVELCPVLMDYIQELSRGEDQFDENYVYDVCRKLALATDPKECGYKTDPVMPERHYREIANPATQGLYIAIIETLASPIPKEKFVASLMNLVLAKRRLPNHQQHGVASAAAAGATASSSTGSTASAPSSSASSKVVPEARVLHAAGLLLSALPKDYTDMFFNEVDAFVRVDQTLLQASTKTLPESSVSFGHPLHGSSGAANPFKRSNTGLGVFSFDFFNGAGGSGSISGVHATPSTSMPTAILAGAGVAAGAAGQQSYQRTAVQDMPTIETTFEAICPTVS</sequence>
<keyword evidence="4" id="KW-0804">Transcription</keyword>
<evidence type="ECO:0000256" key="4">
    <source>
        <dbReference type="ARBA" id="ARBA00023163"/>
    </source>
</evidence>